<evidence type="ECO:0000313" key="3">
    <source>
        <dbReference type="Proteomes" id="UP000050794"/>
    </source>
</evidence>
<evidence type="ECO:0000313" key="4">
    <source>
        <dbReference type="WBParaSite" id="TCNE_0001281401-mRNA-1"/>
    </source>
</evidence>
<reference evidence="2 3" key="2">
    <citation type="submission" date="2018-11" db="EMBL/GenBank/DDBJ databases">
        <authorList>
            <consortium name="Pathogen Informatics"/>
        </authorList>
    </citation>
    <scope>NUCLEOTIDE SEQUENCE [LARGE SCALE GENOMIC DNA]</scope>
</reference>
<keyword evidence="1" id="KW-0812">Transmembrane</keyword>
<name>A0A183UWE4_TOXCA</name>
<gene>
    <name evidence="2" type="ORF">TCNE_LOCUS12814</name>
</gene>
<accession>A0A183UWE4</accession>
<feature type="transmembrane region" description="Helical" evidence="1">
    <location>
        <begin position="79"/>
        <end position="101"/>
    </location>
</feature>
<feature type="transmembrane region" description="Helical" evidence="1">
    <location>
        <begin position="20"/>
        <end position="41"/>
    </location>
</feature>
<dbReference type="WBParaSite" id="TCNE_0001281401-mRNA-1">
    <property type="protein sequence ID" value="TCNE_0001281401-mRNA-1"/>
    <property type="gene ID" value="TCNE_0001281401"/>
</dbReference>
<evidence type="ECO:0000313" key="2">
    <source>
        <dbReference type="EMBL" id="VDM44135.1"/>
    </source>
</evidence>
<protein>
    <submittedName>
        <fullName evidence="4">Endoplasmic reticulum transmembrane protein</fullName>
    </submittedName>
</protein>
<keyword evidence="3" id="KW-1185">Reference proteome</keyword>
<dbReference type="EMBL" id="UYWY01021440">
    <property type="protein sequence ID" value="VDM44135.1"/>
    <property type="molecule type" value="Genomic_DNA"/>
</dbReference>
<dbReference type="GO" id="GO:0006811">
    <property type="term" value="P:monoatomic ion transport"/>
    <property type="evidence" value="ECO:0007669"/>
    <property type="project" value="InterPro"/>
</dbReference>
<proteinExistence type="predicted"/>
<keyword evidence="1" id="KW-1133">Transmembrane helix</keyword>
<organism evidence="3 4">
    <name type="scientific">Toxocara canis</name>
    <name type="common">Canine roundworm</name>
    <dbReference type="NCBI Taxonomy" id="6265"/>
    <lineage>
        <taxon>Eukaryota</taxon>
        <taxon>Metazoa</taxon>
        <taxon>Ecdysozoa</taxon>
        <taxon>Nematoda</taxon>
        <taxon>Chromadorea</taxon>
        <taxon>Rhabditida</taxon>
        <taxon>Spirurina</taxon>
        <taxon>Ascaridomorpha</taxon>
        <taxon>Ascaridoidea</taxon>
        <taxon>Toxocaridae</taxon>
        <taxon>Toxocara</taxon>
    </lineage>
</organism>
<keyword evidence="1" id="KW-0472">Membrane</keyword>
<dbReference type="Proteomes" id="UP000050794">
    <property type="component" value="Unassembled WGS sequence"/>
</dbReference>
<dbReference type="AlphaFoldDB" id="A0A183UWE4"/>
<sequence>MEKGDQEVRTSYITSMDTWFGAMKAFSVISLLESLAVLALIKRSRFMGRQLSKATNQLEQENLRAEQKRLTRLYHRFDSVARFLSPCVFILFFIYYVIFVAQGDEMECVKE</sequence>
<dbReference type="GO" id="GO:0016020">
    <property type="term" value="C:membrane"/>
    <property type="evidence" value="ECO:0007669"/>
    <property type="project" value="InterPro"/>
</dbReference>
<dbReference type="InterPro" id="IPR038050">
    <property type="entry name" value="Neuro_actylchol_rec"/>
</dbReference>
<dbReference type="Gene3D" id="1.20.58.390">
    <property type="entry name" value="Neurotransmitter-gated ion-channel transmembrane domain"/>
    <property type="match status" value="1"/>
</dbReference>
<dbReference type="InterPro" id="IPR036719">
    <property type="entry name" value="Neuro-gated_channel_TM_sf"/>
</dbReference>
<reference evidence="4" key="1">
    <citation type="submission" date="2016-06" db="UniProtKB">
        <authorList>
            <consortium name="WormBaseParasite"/>
        </authorList>
    </citation>
    <scope>IDENTIFICATION</scope>
</reference>
<dbReference type="SUPFAM" id="SSF90112">
    <property type="entry name" value="Neurotransmitter-gated ion-channel transmembrane pore"/>
    <property type="match status" value="1"/>
</dbReference>
<evidence type="ECO:0000256" key="1">
    <source>
        <dbReference type="SAM" id="Phobius"/>
    </source>
</evidence>